<evidence type="ECO:0000259" key="13">
    <source>
        <dbReference type="SMART" id="SM00387"/>
    </source>
</evidence>
<evidence type="ECO:0000259" key="12">
    <source>
        <dbReference type="SMART" id="SM00065"/>
    </source>
</evidence>
<evidence type="ECO:0000256" key="10">
    <source>
        <dbReference type="SAM" id="MobiDB-lite"/>
    </source>
</evidence>
<dbReference type="OrthoDB" id="3217947at2"/>
<evidence type="ECO:0000256" key="6">
    <source>
        <dbReference type="ARBA" id="ARBA00022777"/>
    </source>
</evidence>
<comment type="caution">
    <text evidence="14">The sequence shown here is derived from an EMBL/GenBank/DDBJ whole genome shotgun (WGS) entry which is preliminary data.</text>
</comment>
<reference evidence="14 15" key="1">
    <citation type="submission" date="2019-02" db="EMBL/GenBank/DDBJ databases">
        <title>Draft genome sequences of novel Actinobacteria.</title>
        <authorList>
            <person name="Sahin N."/>
            <person name="Ay H."/>
            <person name="Saygin H."/>
        </authorList>
    </citation>
    <scope>NUCLEOTIDE SEQUENCE [LARGE SCALE GENOMIC DNA]</scope>
    <source>
        <strain evidence="14 15">8K307</strain>
    </source>
</reference>
<dbReference type="SUPFAM" id="SSF55874">
    <property type="entry name" value="ATPase domain of HSP90 chaperone/DNA topoisomerase II/histidine kinase"/>
    <property type="match status" value="1"/>
</dbReference>
<keyword evidence="6" id="KW-0418">Kinase</keyword>
<evidence type="ECO:0000256" key="4">
    <source>
        <dbReference type="ARBA" id="ARBA00022679"/>
    </source>
</evidence>
<dbReference type="PANTHER" id="PTHR24421:SF10">
    <property type="entry name" value="NITRATE_NITRITE SENSOR PROTEIN NARQ"/>
    <property type="match status" value="1"/>
</dbReference>
<evidence type="ECO:0000256" key="8">
    <source>
        <dbReference type="ARBA" id="ARBA00023012"/>
    </source>
</evidence>
<dbReference type="InterPro" id="IPR003594">
    <property type="entry name" value="HATPase_dom"/>
</dbReference>
<protein>
    <recommendedName>
        <fullName evidence="2">histidine kinase</fullName>
        <ecNumber evidence="2">2.7.13.3</ecNumber>
    </recommendedName>
</protein>
<feature type="domain" description="GAF" evidence="12">
    <location>
        <begin position="166"/>
        <end position="306"/>
    </location>
</feature>
<keyword evidence="3" id="KW-0597">Phosphoprotein</keyword>
<feature type="transmembrane region" description="Helical" evidence="11">
    <location>
        <begin position="49"/>
        <end position="70"/>
    </location>
</feature>
<dbReference type="Gene3D" id="3.30.450.40">
    <property type="match status" value="1"/>
</dbReference>
<keyword evidence="11" id="KW-0472">Membrane</keyword>
<dbReference type="Pfam" id="PF02518">
    <property type="entry name" value="HATPase_c"/>
    <property type="match status" value="1"/>
</dbReference>
<dbReference type="AlphaFoldDB" id="A0A4R5AK25"/>
<feature type="region of interest" description="Disordered" evidence="10">
    <location>
        <begin position="511"/>
        <end position="537"/>
    </location>
</feature>
<keyword evidence="7" id="KW-0067">ATP-binding</keyword>
<keyword evidence="11" id="KW-0812">Transmembrane</keyword>
<feature type="domain" description="Histidine kinase/HSP90-like ATPase" evidence="13">
    <location>
        <begin position="430"/>
        <end position="524"/>
    </location>
</feature>
<evidence type="ECO:0000256" key="9">
    <source>
        <dbReference type="SAM" id="Coils"/>
    </source>
</evidence>
<dbReference type="EMBL" id="SMLB01000004">
    <property type="protein sequence ID" value="TDD71950.1"/>
    <property type="molecule type" value="Genomic_DNA"/>
</dbReference>
<evidence type="ECO:0000313" key="15">
    <source>
        <dbReference type="Proteomes" id="UP000295217"/>
    </source>
</evidence>
<accession>A0A4R5AK25</accession>
<evidence type="ECO:0000256" key="3">
    <source>
        <dbReference type="ARBA" id="ARBA00022553"/>
    </source>
</evidence>
<organism evidence="14 15">
    <name type="scientific">Jiangella aurantiaca</name>
    <dbReference type="NCBI Taxonomy" id="2530373"/>
    <lineage>
        <taxon>Bacteria</taxon>
        <taxon>Bacillati</taxon>
        <taxon>Actinomycetota</taxon>
        <taxon>Actinomycetes</taxon>
        <taxon>Jiangellales</taxon>
        <taxon>Jiangellaceae</taxon>
        <taxon>Jiangella</taxon>
    </lineage>
</organism>
<keyword evidence="5" id="KW-0547">Nucleotide-binding</keyword>
<dbReference type="InterPro" id="IPR011712">
    <property type="entry name" value="Sig_transdc_His_kin_sub3_dim/P"/>
</dbReference>
<keyword evidence="4" id="KW-0808">Transferase</keyword>
<gene>
    <name evidence="14" type="ORF">E1262_04275</name>
</gene>
<dbReference type="InterPro" id="IPR029016">
    <property type="entry name" value="GAF-like_dom_sf"/>
</dbReference>
<dbReference type="SMART" id="SM00065">
    <property type="entry name" value="GAF"/>
    <property type="match status" value="1"/>
</dbReference>
<dbReference type="GO" id="GO:0016020">
    <property type="term" value="C:membrane"/>
    <property type="evidence" value="ECO:0007669"/>
    <property type="project" value="InterPro"/>
</dbReference>
<evidence type="ECO:0000313" key="14">
    <source>
        <dbReference type="EMBL" id="TDD71950.1"/>
    </source>
</evidence>
<dbReference type="Gene3D" id="1.20.5.1930">
    <property type="match status" value="1"/>
</dbReference>
<feature type="coiled-coil region" evidence="9">
    <location>
        <begin position="302"/>
        <end position="329"/>
    </location>
</feature>
<evidence type="ECO:0000256" key="7">
    <source>
        <dbReference type="ARBA" id="ARBA00022840"/>
    </source>
</evidence>
<dbReference type="Proteomes" id="UP000295217">
    <property type="component" value="Unassembled WGS sequence"/>
</dbReference>
<evidence type="ECO:0000256" key="5">
    <source>
        <dbReference type="ARBA" id="ARBA00022741"/>
    </source>
</evidence>
<feature type="transmembrane region" description="Helical" evidence="11">
    <location>
        <begin position="82"/>
        <end position="104"/>
    </location>
</feature>
<evidence type="ECO:0000256" key="11">
    <source>
        <dbReference type="SAM" id="Phobius"/>
    </source>
</evidence>
<keyword evidence="9" id="KW-0175">Coiled coil</keyword>
<comment type="catalytic activity">
    <reaction evidence="1">
        <text>ATP + protein L-histidine = ADP + protein N-phospho-L-histidine.</text>
        <dbReference type="EC" id="2.7.13.3"/>
    </reaction>
</comment>
<dbReference type="Pfam" id="PF01590">
    <property type="entry name" value="GAF"/>
    <property type="match status" value="1"/>
</dbReference>
<evidence type="ECO:0000256" key="2">
    <source>
        <dbReference type="ARBA" id="ARBA00012438"/>
    </source>
</evidence>
<dbReference type="GO" id="GO:0000155">
    <property type="term" value="F:phosphorelay sensor kinase activity"/>
    <property type="evidence" value="ECO:0007669"/>
    <property type="project" value="InterPro"/>
</dbReference>
<dbReference type="InterPro" id="IPR050482">
    <property type="entry name" value="Sensor_HK_TwoCompSys"/>
</dbReference>
<dbReference type="SUPFAM" id="SSF55781">
    <property type="entry name" value="GAF domain-like"/>
    <property type="match status" value="1"/>
</dbReference>
<feature type="compositionally biased region" description="Basic and acidic residues" evidence="10">
    <location>
        <begin position="527"/>
        <end position="537"/>
    </location>
</feature>
<feature type="transmembrane region" description="Helical" evidence="11">
    <location>
        <begin position="16"/>
        <end position="37"/>
    </location>
</feature>
<evidence type="ECO:0000256" key="1">
    <source>
        <dbReference type="ARBA" id="ARBA00000085"/>
    </source>
</evidence>
<dbReference type="CDD" id="cd16917">
    <property type="entry name" value="HATPase_UhpB-NarQ-NarX-like"/>
    <property type="match status" value="1"/>
</dbReference>
<dbReference type="Gene3D" id="3.30.565.10">
    <property type="entry name" value="Histidine kinase-like ATPase, C-terminal domain"/>
    <property type="match status" value="1"/>
</dbReference>
<dbReference type="InterPro" id="IPR003018">
    <property type="entry name" value="GAF"/>
</dbReference>
<dbReference type="GO" id="GO:0005524">
    <property type="term" value="F:ATP binding"/>
    <property type="evidence" value="ECO:0007669"/>
    <property type="project" value="UniProtKB-KW"/>
</dbReference>
<dbReference type="PANTHER" id="PTHR24421">
    <property type="entry name" value="NITRATE/NITRITE SENSOR PROTEIN NARX-RELATED"/>
    <property type="match status" value="1"/>
</dbReference>
<name>A0A4R5AK25_9ACTN</name>
<dbReference type="EC" id="2.7.13.3" evidence="2"/>
<dbReference type="Pfam" id="PF07730">
    <property type="entry name" value="HisKA_3"/>
    <property type="match status" value="1"/>
</dbReference>
<dbReference type="SMART" id="SM00387">
    <property type="entry name" value="HATPase_c"/>
    <property type="match status" value="1"/>
</dbReference>
<dbReference type="RefSeq" id="WP_132101790.1">
    <property type="nucleotide sequence ID" value="NZ_SMLB01000004.1"/>
</dbReference>
<keyword evidence="15" id="KW-1185">Reference proteome</keyword>
<sequence length="537" mass="56616">MNATLAAARARNRRDVALWAGWASLVAGTVALTVWALRTLIDVPGELLPWALLGLAAVPVAVTAAAVPRLRRRAGAVAGPSFVFCGLVLTVLAVYLVVVIGLGSEVDEDGQGVLAFSMLAALTAVLLAEPVRVRLRELAEQWAGRPQRPASSALETFGSRMTRAVPMDELLLQLAETLRSTLGPLGAEVWTGEDGVLERTVSVPERGRGRLALAGAELAAVSRARVSGNAWAAMWLPSVLAGAGEPGRRSVRVASVTHLGRLLGLLVVVRSTEDRPFSDDDDRVLTDLARQVGLALHNVRLDSALQASLEELRRRNAELQASRARIVSAADASRRQIERNLHDGAQQRLVALAVKLGLARRLATGDAAALLDELRTDVQETLTELRELAHGIYPPLLREHGLGEALRNAANRAAVPTRVEPATDLRYPPEAEAAVYFCCLEAMQNAAKHAGPGASVTVRVNGSAAGGLEFEVADDGAGFDPTTTGESHGFVNMRDRLGAFGGELTVDSAPGAGASVRGTLPTAALAPRERAAEAGRP</sequence>
<proteinExistence type="predicted"/>
<keyword evidence="11" id="KW-1133">Transmembrane helix</keyword>
<dbReference type="GO" id="GO:0046983">
    <property type="term" value="F:protein dimerization activity"/>
    <property type="evidence" value="ECO:0007669"/>
    <property type="project" value="InterPro"/>
</dbReference>
<keyword evidence="8" id="KW-0902">Two-component regulatory system</keyword>
<dbReference type="InterPro" id="IPR036890">
    <property type="entry name" value="HATPase_C_sf"/>
</dbReference>